<reference evidence="1 2" key="1">
    <citation type="submission" date="2023-03" db="EMBL/GenBank/DDBJ databases">
        <title>Draft genome sequence of Streptomyces sp. RB6PN23 isolated from peat swamp forest in Thailand.</title>
        <authorList>
            <person name="Klaysubun C."/>
            <person name="Duangmal K."/>
        </authorList>
    </citation>
    <scope>NUCLEOTIDE SEQUENCE [LARGE SCALE GENOMIC DNA]</scope>
    <source>
        <strain evidence="1 2">RB6PN23</strain>
    </source>
</reference>
<protein>
    <recommendedName>
        <fullName evidence="3">DUF397 domain-containing protein</fullName>
    </recommendedName>
</protein>
<dbReference type="EMBL" id="JARJBC010000014">
    <property type="protein sequence ID" value="MDF3291915.1"/>
    <property type="molecule type" value="Genomic_DNA"/>
</dbReference>
<name>A0ABT5ZQ09_9ACTN</name>
<sequence>MTTDTTSARSTTSSTVTHVTPKKRDFGYNHATEHAALAVDLHFADGHTEPSVLILRPGQTELLWIQIDAAIKARARALQAEGGDEL</sequence>
<comment type="caution">
    <text evidence="1">The sequence shown here is derived from an EMBL/GenBank/DDBJ whole genome shotgun (WGS) entry which is preliminary data.</text>
</comment>
<proteinExistence type="predicted"/>
<evidence type="ECO:0000313" key="2">
    <source>
        <dbReference type="Proteomes" id="UP001216579"/>
    </source>
</evidence>
<dbReference type="RefSeq" id="WP_276095052.1">
    <property type="nucleotide sequence ID" value="NZ_JARJBC010000014.1"/>
</dbReference>
<accession>A0ABT5ZQ09</accession>
<gene>
    <name evidence="1" type="ORF">P3G67_22340</name>
</gene>
<evidence type="ECO:0008006" key="3">
    <source>
        <dbReference type="Google" id="ProtNLM"/>
    </source>
</evidence>
<evidence type="ECO:0000313" key="1">
    <source>
        <dbReference type="EMBL" id="MDF3291915.1"/>
    </source>
</evidence>
<dbReference type="Proteomes" id="UP001216579">
    <property type="component" value="Unassembled WGS sequence"/>
</dbReference>
<keyword evidence="2" id="KW-1185">Reference proteome</keyword>
<organism evidence="1 2">
    <name type="scientific">Streptomyces silvisoli</name>
    <dbReference type="NCBI Taxonomy" id="3034235"/>
    <lineage>
        <taxon>Bacteria</taxon>
        <taxon>Bacillati</taxon>
        <taxon>Actinomycetota</taxon>
        <taxon>Actinomycetes</taxon>
        <taxon>Kitasatosporales</taxon>
        <taxon>Streptomycetaceae</taxon>
        <taxon>Streptomyces</taxon>
    </lineage>
</organism>